<evidence type="ECO:0000313" key="3">
    <source>
        <dbReference type="Proteomes" id="UP000199473"/>
    </source>
</evidence>
<accession>A0A1I3XZ03</accession>
<gene>
    <name evidence="2" type="ORF">SAMN02745775_101783</name>
</gene>
<protein>
    <submittedName>
        <fullName evidence="2">Dienelactone hydrolase</fullName>
    </submittedName>
</protein>
<dbReference type="OrthoDB" id="9948980at2"/>
<feature type="chain" id="PRO_5011762098" evidence="1">
    <location>
        <begin position="22"/>
        <end position="251"/>
    </location>
</feature>
<dbReference type="InterPro" id="IPR029058">
    <property type="entry name" value="AB_hydrolase_fold"/>
</dbReference>
<dbReference type="RefSeq" id="WP_092955715.1">
    <property type="nucleotide sequence ID" value="NZ_FOSQ01000001.1"/>
</dbReference>
<dbReference type="AlphaFoldDB" id="A0A1I3XZ03"/>
<dbReference type="CDD" id="cd00636">
    <property type="entry name" value="TroA-like"/>
    <property type="match status" value="1"/>
</dbReference>
<dbReference type="Gene3D" id="3.40.50.1820">
    <property type="entry name" value="alpha/beta hydrolase"/>
    <property type="match status" value="1"/>
</dbReference>
<proteinExistence type="predicted"/>
<sequence>MRTTRACLLAAALALPAGGHAQTLPVDHALPAPAGTTRLTMPARGAEGVPMVLVLPDSLGDQGRSDAYVEALLARGLASLVIGLDAAGPGGDVRQTARAAAVARDWAAAQQPALKPDLIGLIGFGTGARAALLAANGAPVVALDPGCEGLSLPAYSPVLLVHGAAASDAAACAALPEPAGTAMLALPGASHAWDLPPALAPGGALVPSPSGEGRQRARPDLAATALAADATAAWLFRQLTPPRDVGRSAGR</sequence>
<dbReference type="GO" id="GO:0016787">
    <property type="term" value="F:hydrolase activity"/>
    <property type="evidence" value="ECO:0007669"/>
    <property type="project" value="UniProtKB-KW"/>
</dbReference>
<dbReference type="SUPFAM" id="SSF53474">
    <property type="entry name" value="alpha/beta-Hydrolases"/>
    <property type="match status" value="1"/>
</dbReference>
<dbReference type="STRING" id="1123062.SAMN02745775_101783"/>
<keyword evidence="2" id="KW-0378">Hydrolase</keyword>
<evidence type="ECO:0000313" key="2">
    <source>
        <dbReference type="EMBL" id="SFK24775.1"/>
    </source>
</evidence>
<feature type="signal peptide" evidence="1">
    <location>
        <begin position="1"/>
        <end position="21"/>
    </location>
</feature>
<dbReference type="Proteomes" id="UP000199473">
    <property type="component" value="Unassembled WGS sequence"/>
</dbReference>
<name>A0A1I3XZ03_9PROT</name>
<evidence type="ECO:0000256" key="1">
    <source>
        <dbReference type="SAM" id="SignalP"/>
    </source>
</evidence>
<reference evidence="2 3" key="1">
    <citation type="submission" date="2016-10" db="EMBL/GenBank/DDBJ databases">
        <authorList>
            <person name="de Groot N.N."/>
        </authorList>
    </citation>
    <scope>NUCLEOTIDE SEQUENCE [LARGE SCALE GENOMIC DNA]</scope>
    <source>
        <strain evidence="2 3">DSM 19981</strain>
    </source>
</reference>
<organism evidence="2 3">
    <name type="scientific">Falsiroseomonas stagni DSM 19981</name>
    <dbReference type="NCBI Taxonomy" id="1123062"/>
    <lineage>
        <taxon>Bacteria</taxon>
        <taxon>Pseudomonadati</taxon>
        <taxon>Pseudomonadota</taxon>
        <taxon>Alphaproteobacteria</taxon>
        <taxon>Acetobacterales</taxon>
        <taxon>Roseomonadaceae</taxon>
        <taxon>Falsiroseomonas</taxon>
    </lineage>
</organism>
<keyword evidence="1" id="KW-0732">Signal</keyword>
<keyword evidence="3" id="KW-1185">Reference proteome</keyword>
<dbReference type="EMBL" id="FOSQ01000001">
    <property type="protein sequence ID" value="SFK24775.1"/>
    <property type="molecule type" value="Genomic_DNA"/>
</dbReference>